<accession>A0A4S2MUW2</accession>
<dbReference type="EMBL" id="ML220125">
    <property type="protein sequence ID" value="TGZ80382.1"/>
    <property type="molecule type" value="Genomic_DNA"/>
</dbReference>
<dbReference type="SMART" id="SM00317">
    <property type="entry name" value="SET"/>
    <property type="match status" value="1"/>
</dbReference>
<evidence type="ECO:0000259" key="2">
    <source>
        <dbReference type="PROSITE" id="PS50280"/>
    </source>
</evidence>
<sequence>MGDDVPMTTAAPEKKKEEEEENRESEMEEMMKNAVPIQRSLDLCLVLETPRGRGVFASCFISSGTILDTCPILLLQPGESIPGRTIWDYSYNWPTPNSPTPTQAIILGLGSMFNHSSSRQNVGWRRNVENQVVVYTALRDVRRGEELLISYGSRLTFRDVEEDERRKEESKEEEGDGGLGGLDVEGLF</sequence>
<dbReference type="InterPro" id="IPR001214">
    <property type="entry name" value="SET_dom"/>
</dbReference>
<protein>
    <recommendedName>
        <fullName evidence="2">SET domain-containing protein</fullName>
    </recommendedName>
</protein>
<feature type="region of interest" description="Disordered" evidence="1">
    <location>
        <begin position="160"/>
        <end position="188"/>
    </location>
</feature>
<dbReference type="Pfam" id="PF00856">
    <property type="entry name" value="SET"/>
    <property type="match status" value="1"/>
</dbReference>
<evidence type="ECO:0000256" key="1">
    <source>
        <dbReference type="SAM" id="MobiDB-lite"/>
    </source>
</evidence>
<reference evidence="3 4" key="1">
    <citation type="submission" date="2019-04" db="EMBL/GenBank/DDBJ databases">
        <title>Comparative genomics and transcriptomics to analyze fruiting body development in filamentous ascomycetes.</title>
        <authorList>
            <consortium name="DOE Joint Genome Institute"/>
            <person name="Lutkenhaus R."/>
            <person name="Traeger S."/>
            <person name="Breuer J."/>
            <person name="Kuo A."/>
            <person name="Lipzen A."/>
            <person name="Pangilinan J."/>
            <person name="Dilworth D."/>
            <person name="Sandor L."/>
            <person name="Poggeler S."/>
            <person name="Barry K."/>
            <person name="Grigoriev I.V."/>
            <person name="Nowrousian M."/>
        </authorList>
    </citation>
    <scope>NUCLEOTIDE SEQUENCE [LARGE SCALE GENOMIC DNA]</scope>
    <source>
        <strain evidence="3 4">CBS 389.68</strain>
    </source>
</reference>
<feature type="region of interest" description="Disordered" evidence="1">
    <location>
        <begin position="1"/>
        <end position="28"/>
    </location>
</feature>
<dbReference type="STRING" id="341454.A0A4S2MUW2"/>
<dbReference type="InterPro" id="IPR046341">
    <property type="entry name" value="SET_dom_sf"/>
</dbReference>
<gene>
    <name evidence="3" type="ORF">EX30DRAFT_396384</name>
</gene>
<proteinExistence type="predicted"/>
<feature type="compositionally biased region" description="Gly residues" evidence="1">
    <location>
        <begin position="177"/>
        <end position="188"/>
    </location>
</feature>
<feature type="compositionally biased region" description="Basic and acidic residues" evidence="1">
    <location>
        <begin position="160"/>
        <end position="170"/>
    </location>
</feature>
<dbReference type="PROSITE" id="PS50280">
    <property type="entry name" value="SET"/>
    <property type="match status" value="1"/>
</dbReference>
<feature type="domain" description="SET" evidence="2">
    <location>
        <begin position="42"/>
        <end position="152"/>
    </location>
</feature>
<dbReference type="SUPFAM" id="SSF82199">
    <property type="entry name" value="SET domain"/>
    <property type="match status" value="1"/>
</dbReference>
<evidence type="ECO:0000313" key="3">
    <source>
        <dbReference type="EMBL" id="TGZ80382.1"/>
    </source>
</evidence>
<dbReference type="Proteomes" id="UP000298138">
    <property type="component" value="Unassembled WGS sequence"/>
</dbReference>
<dbReference type="OrthoDB" id="3180714at2759"/>
<name>A0A4S2MUW2_9PEZI</name>
<evidence type="ECO:0000313" key="4">
    <source>
        <dbReference type="Proteomes" id="UP000298138"/>
    </source>
</evidence>
<keyword evidence="4" id="KW-1185">Reference proteome</keyword>
<dbReference type="Gene3D" id="2.170.270.10">
    <property type="entry name" value="SET domain"/>
    <property type="match status" value="1"/>
</dbReference>
<organism evidence="3 4">
    <name type="scientific">Ascodesmis nigricans</name>
    <dbReference type="NCBI Taxonomy" id="341454"/>
    <lineage>
        <taxon>Eukaryota</taxon>
        <taxon>Fungi</taxon>
        <taxon>Dikarya</taxon>
        <taxon>Ascomycota</taxon>
        <taxon>Pezizomycotina</taxon>
        <taxon>Pezizomycetes</taxon>
        <taxon>Pezizales</taxon>
        <taxon>Ascodesmidaceae</taxon>
        <taxon>Ascodesmis</taxon>
    </lineage>
</organism>
<dbReference type="AlphaFoldDB" id="A0A4S2MUW2"/>
<dbReference type="InParanoid" id="A0A4S2MUW2"/>
<feature type="compositionally biased region" description="Acidic residues" evidence="1">
    <location>
        <begin position="18"/>
        <end position="28"/>
    </location>
</feature>